<protein>
    <recommendedName>
        <fullName evidence="3">F-box associated domain-containing protein</fullName>
    </recommendedName>
</protein>
<dbReference type="AlphaFoldDB" id="A0A830C9D0"/>
<dbReference type="OrthoDB" id="879479at2759"/>
<evidence type="ECO:0000313" key="1">
    <source>
        <dbReference type="EMBL" id="GFP95899.1"/>
    </source>
</evidence>
<keyword evidence="2" id="KW-1185">Reference proteome</keyword>
<accession>A0A830C9D0</accession>
<organism evidence="1 2">
    <name type="scientific">Phtheirospermum japonicum</name>
    <dbReference type="NCBI Taxonomy" id="374723"/>
    <lineage>
        <taxon>Eukaryota</taxon>
        <taxon>Viridiplantae</taxon>
        <taxon>Streptophyta</taxon>
        <taxon>Embryophyta</taxon>
        <taxon>Tracheophyta</taxon>
        <taxon>Spermatophyta</taxon>
        <taxon>Magnoliopsida</taxon>
        <taxon>eudicotyledons</taxon>
        <taxon>Gunneridae</taxon>
        <taxon>Pentapetalae</taxon>
        <taxon>asterids</taxon>
        <taxon>lamiids</taxon>
        <taxon>Lamiales</taxon>
        <taxon>Orobanchaceae</taxon>
        <taxon>Orobanchaceae incertae sedis</taxon>
        <taxon>Phtheirospermum</taxon>
    </lineage>
</organism>
<gene>
    <name evidence="1" type="ORF">PHJA_001734100</name>
</gene>
<sequence length="279" mass="32768">MLFEILVHLRAQDIYDVTRLICRKWYNMIYTHNFIQAHLQHAPHGLLFHSCDVDSLYVTMQQGRVEIFKSTTFRKYETCMQCDILTVGVDKSWRTIRGPHLSYADRLAIGLGRPMMTQGFIHWVGAGDFILTMNVETEIITRHRRPNPQGYGDLVTYLSTGGRLLSLLIACGELLWEVWEMEPESGEWRKLFEIDLEDDKWTLERLRRSECRKYKYLIPIAWLKYPQVLVFGLSVVPPPNFVLLYNLVDIFDKLDLPNVINSYHRVFLHQNSLVWLTGC</sequence>
<reference evidence="1" key="1">
    <citation type="submission" date="2020-07" db="EMBL/GenBank/DDBJ databases">
        <title>Ethylene signaling mediates host invasion by parasitic plants.</title>
        <authorList>
            <person name="Yoshida S."/>
        </authorList>
    </citation>
    <scope>NUCLEOTIDE SEQUENCE</scope>
    <source>
        <strain evidence="1">Okayama</strain>
    </source>
</reference>
<evidence type="ECO:0000313" key="2">
    <source>
        <dbReference type="Proteomes" id="UP000653305"/>
    </source>
</evidence>
<proteinExistence type="predicted"/>
<evidence type="ECO:0008006" key="3">
    <source>
        <dbReference type="Google" id="ProtNLM"/>
    </source>
</evidence>
<dbReference type="EMBL" id="BMAC01000410">
    <property type="protein sequence ID" value="GFP95899.1"/>
    <property type="molecule type" value="Genomic_DNA"/>
</dbReference>
<comment type="caution">
    <text evidence="1">The sequence shown here is derived from an EMBL/GenBank/DDBJ whole genome shotgun (WGS) entry which is preliminary data.</text>
</comment>
<dbReference type="PANTHER" id="PTHR31672:SF11">
    <property type="entry name" value="F-BOX PROTEIN CPR1-LIKE ISOFORM X2"/>
    <property type="match status" value="1"/>
</dbReference>
<dbReference type="Proteomes" id="UP000653305">
    <property type="component" value="Unassembled WGS sequence"/>
</dbReference>
<dbReference type="InterPro" id="IPR050796">
    <property type="entry name" value="SCF_F-box_component"/>
</dbReference>
<name>A0A830C9D0_9LAMI</name>
<dbReference type="PANTHER" id="PTHR31672">
    <property type="entry name" value="BNACNNG10540D PROTEIN"/>
    <property type="match status" value="1"/>
</dbReference>